<dbReference type="InterPro" id="IPR032675">
    <property type="entry name" value="LRR_dom_sf"/>
</dbReference>
<name>A0A9W7CC15_9STRA</name>
<dbReference type="EMBL" id="BRXW01000037">
    <property type="protein sequence ID" value="GMI01861.1"/>
    <property type="molecule type" value="Genomic_DNA"/>
</dbReference>
<keyword evidence="3" id="KW-1185">Reference proteome</keyword>
<dbReference type="InterPro" id="IPR026906">
    <property type="entry name" value="LRR_5"/>
</dbReference>
<dbReference type="SUPFAM" id="SSF52058">
    <property type="entry name" value="L domain-like"/>
    <property type="match status" value="1"/>
</dbReference>
<feature type="compositionally biased region" description="Acidic residues" evidence="1">
    <location>
        <begin position="14"/>
        <end position="23"/>
    </location>
</feature>
<organism evidence="2 3">
    <name type="scientific">Triparma laevis f. longispina</name>
    <dbReference type="NCBI Taxonomy" id="1714387"/>
    <lineage>
        <taxon>Eukaryota</taxon>
        <taxon>Sar</taxon>
        <taxon>Stramenopiles</taxon>
        <taxon>Ochrophyta</taxon>
        <taxon>Bolidophyceae</taxon>
        <taxon>Parmales</taxon>
        <taxon>Triparmaceae</taxon>
        <taxon>Triparma</taxon>
    </lineage>
</organism>
<feature type="region of interest" description="Disordered" evidence="1">
    <location>
        <begin position="1"/>
        <end position="23"/>
    </location>
</feature>
<dbReference type="Proteomes" id="UP001165122">
    <property type="component" value="Unassembled WGS sequence"/>
</dbReference>
<dbReference type="AlphaFoldDB" id="A0A9W7CC15"/>
<dbReference type="Gene3D" id="3.80.10.10">
    <property type="entry name" value="Ribonuclease Inhibitor"/>
    <property type="match status" value="1"/>
</dbReference>
<comment type="caution">
    <text evidence="2">The sequence shown here is derived from an EMBL/GenBank/DDBJ whole genome shotgun (WGS) entry which is preliminary data.</text>
</comment>
<evidence type="ECO:0000313" key="2">
    <source>
        <dbReference type="EMBL" id="GMI01861.1"/>
    </source>
</evidence>
<sequence>MSKYLASSKRGAEDEGIENEEETIEVPCPGNSTTLTTVSTVPAATDQFMHTPEFRRHFVDFVPVDTLMALRLATKGGNTVADVLIYEGVSSGLLMVHDGKNISDNAAEALKGGGALATRVVFLLNITKVGENACYDAINLIVVDIPEGVESIGKEDFCACFSLTTVHFPTTLTSIGESALWCCSSLENVDLLHTNPSRILS</sequence>
<protein>
    <submittedName>
        <fullName evidence="2">Uncharacterized protein</fullName>
    </submittedName>
</protein>
<proteinExistence type="predicted"/>
<reference evidence="3" key="1">
    <citation type="journal article" date="2023" name="Commun. Biol.">
        <title>Genome analysis of Parmales, the sister group of diatoms, reveals the evolutionary specialization of diatoms from phago-mixotrophs to photoautotrophs.</title>
        <authorList>
            <person name="Ban H."/>
            <person name="Sato S."/>
            <person name="Yoshikawa S."/>
            <person name="Yamada K."/>
            <person name="Nakamura Y."/>
            <person name="Ichinomiya M."/>
            <person name="Sato N."/>
            <person name="Blanc-Mathieu R."/>
            <person name="Endo H."/>
            <person name="Kuwata A."/>
            <person name="Ogata H."/>
        </authorList>
    </citation>
    <scope>NUCLEOTIDE SEQUENCE [LARGE SCALE GENOMIC DNA]</scope>
    <source>
        <strain evidence="3">NIES 3700</strain>
    </source>
</reference>
<gene>
    <name evidence="2" type="ORF">TrLO_g3159</name>
</gene>
<accession>A0A9W7CC15</accession>
<evidence type="ECO:0000256" key="1">
    <source>
        <dbReference type="SAM" id="MobiDB-lite"/>
    </source>
</evidence>
<evidence type="ECO:0000313" key="3">
    <source>
        <dbReference type="Proteomes" id="UP001165122"/>
    </source>
</evidence>
<dbReference type="Pfam" id="PF13306">
    <property type="entry name" value="LRR_5"/>
    <property type="match status" value="1"/>
</dbReference>